<gene>
    <name evidence="1" type="ORF">NG54_13200</name>
</gene>
<evidence type="ECO:0000313" key="1">
    <source>
        <dbReference type="EMBL" id="KHD84821.1"/>
    </source>
</evidence>
<proteinExistence type="predicted"/>
<dbReference type="Proteomes" id="UP000030588">
    <property type="component" value="Unassembled WGS sequence"/>
</dbReference>
<reference evidence="1 2" key="1">
    <citation type="submission" date="2014-10" db="EMBL/GenBank/DDBJ databases">
        <title>Draft genome of phytase producing Bacillus ginsengihumi strain M2.11.</title>
        <authorList>
            <person name="Toymentseva A."/>
            <person name="Boulygina E.A."/>
            <person name="Kazakov S.V."/>
            <person name="Kayumov I."/>
            <person name="Suleimanova A.D."/>
            <person name="Mardanova A.M."/>
            <person name="Maria S.N."/>
            <person name="Sergey M.Y."/>
            <person name="Sharipova M.R."/>
        </authorList>
    </citation>
    <scope>NUCLEOTIDE SEQUENCE [LARGE SCALE GENOMIC DNA]</scope>
    <source>
        <strain evidence="1 2">M2.11</strain>
    </source>
</reference>
<protein>
    <submittedName>
        <fullName evidence="1">Uncharacterized protein</fullName>
    </submittedName>
</protein>
<name>A0A0A6VB81_9BACI</name>
<accession>A0A0A6VB81</accession>
<comment type="caution">
    <text evidence="1">The sequence shown here is derived from an EMBL/GenBank/DDBJ whole genome shotgun (WGS) entry which is preliminary data.</text>
</comment>
<dbReference type="OrthoDB" id="2079158at2"/>
<dbReference type="RefSeq" id="WP_035355304.1">
    <property type="nucleotide sequence ID" value="NZ_JRUN01000041.1"/>
</dbReference>
<sequence>MIIPNMIYDIRTTEYAQRTLTNLTGVPIPVWEQYLGHEREYKYTDYLVADVINTHGYLPQSYKDFEFVYFHITTSANGCASFRKHGILDLKQSYLCHDSELREFLEKHDIYIDLDERILTYCGKAFDITFGACPRQDTEAYNRWSIGRKFYYDYTTCGFLSVWERTPYGGQVHRRPEILMDIDNLLGLKLSQEWMSTHDPYEIVAKVSGEEIVYDSDDDQSDEDKVLNYLTKAYYTAFGEPSENILLIKNHIQIPPLDILEIKPMEHWKDY</sequence>
<dbReference type="EMBL" id="JRUN01000041">
    <property type="protein sequence ID" value="KHD84821.1"/>
    <property type="molecule type" value="Genomic_DNA"/>
</dbReference>
<dbReference type="AlphaFoldDB" id="A0A0A6VB81"/>
<organism evidence="1 2">
    <name type="scientific">Heyndrickxia ginsengihumi</name>
    <dbReference type="NCBI Taxonomy" id="363870"/>
    <lineage>
        <taxon>Bacteria</taxon>
        <taxon>Bacillati</taxon>
        <taxon>Bacillota</taxon>
        <taxon>Bacilli</taxon>
        <taxon>Bacillales</taxon>
        <taxon>Bacillaceae</taxon>
        <taxon>Heyndrickxia</taxon>
    </lineage>
</organism>
<evidence type="ECO:0000313" key="2">
    <source>
        <dbReference type="Proteomes" id="UP000030588"/>
    </source>
</evidence>